<gene>
    <name evidence="1" type="ORF">IC229_21580</name>
</gene>
<dbReference type="RefSeq" id="WP_190889096.1">
    <property type="nucleotide sequence ID" value="NZ_JACWZY010000020.1"/>
</dbReference>
<reference evidence="1" key="1">
    <citation type="submission" date="2020-09" db="EMBL/GenBank/DDBJ databases">
        <authorList>
            <person name="Kim M.K."/>
        </authorList>
    </citation>
    <scope>NUCLEOTIDE SEQUENCE</scope>
    <source>
        <strain evidence="1">BT702</strain>
    </source>
</reference>
<evidence type="ECO:0000313" key="1">
    <source>
        <dbReference type="EMBL" id="MBD2703251.1"/>
    </source>
</evidence>
<name>A0A926Y4L4_9BACT</name>
<proteinExistence type="predicted"/>
<protein>
    <submittedName>
        <fullName evidence="1">Uncharacterized protein</fullName>
    </submittedName>
</protein>
<evidence type="ECO:0000313" key="2">
    <source>
        <dbReference type="Proteomes" id="UP000598820"/>
    </source>
</evidence>
<dbReference type="EMBL" id="JACWZY010000020">
    <property type="protein sequence ID" value="MBD2703251.1"/>
    <property type="molecule type" value="Genomic_DNA"/>
</dbReference>
<keyword evidence="2" id="KW-1185">Reference proteome</keyword>
<comment type="caution">
    <text evidence="1">The sequence shown here is derived from an EMBL/GenBank/DDBJ whole genome shotgun (WGS) entry which is preliminary data.</text>
</comment>
<accession>A0A926Y4L4</accession>
<dbReference type="AlphaFoldDB" id="A0A926Y4L4"/>
<dbReference type="Proteomes" id="UP000598820">
    <property type="component" value="Unassembled WGS sequence"/>
</dbReference>
<sequence length="92" mass="10502">MTLTFSGSKGGLYSASPTGDYTVLTDDKGQFRRTLKWDDGTDSYSIFVDPYLNYEIYDCPPLQNAPLRFECSLSYPFPLTTTSVVIRVRKRR</sequence>
<organism evidence="1 2">
    <name type="scientific">Spirosoma profusum</name>
    <dbReference type="NCBI Taxonomy" id="2771354"/>
    <lineage>
        <taxon>Bacteria</taxon>
        <taxon>Pseudomonadati</taxon>
        <taxon>Bacteroidota</taxon>
        <taxon>Cytophagia</taxon>
        <taxon>Cytophagales</taxon>
        <taxon>Cytophagaceae</taxon>
        <taxon>Spirosoma</taxon>
    </lineage>
</organism>